<dbReference type="OrthoDB" id="2972440at2"/>
<proteinExistence type="predicted"/>
<dbReference type="AlphaFoldDB" id="A0A1G6GFY8"/>
<accession>A0A1G6GFY8</accession>
<dbReference type="STRING" id="1612202.SAMN05421734_10121"/>
<evidence type="ECO:0000313" key="1">
    <source>
        <dbReference type="EMBL" id="SDB80928.1"/>
    </source>
</evidence>
<reference evidence="2" key="1">
    <citation type="submission" date="2016-09" db="EMBL/GenBank/DDBJ databases">
        <authorList>
            <person name="Varghese N."/>
            <person name="Submissions S."/>
        </authorList>
    </citation>
    <scope>NUCLEOTIDE SEQUENCE [LARGE SCALE GENOMIC DNA]</scope>
    <source>
        <strain evidence="2">S5</strain>
    </source>
</reference>
<evidence type="ECO:0000313" key="2">
    <source>
        <dbReference type="Proteomes" id="UP000242949"/>
    </source>
</evidence>
<dbReference type="RefSeq" id="WP_090791530.1">
    <property type="nucleotide sequence ID" value="NZ_FMYI01000001.1"/>
</dbReference>
<keyword evidence="2" id="KW-1185">Reference proteome</keyword>
<dbReference type="Proteomes" id="UP000242949">
    <property type="component" value="Unassembled WGS sequence"/>
</dbReference>
<organism evidence="1 2">
    <name type="scientific">Pelagirhabdus alkalitolerans</name>
    <dbReference type="NCBI Taxonomy" id="1612202"/>
    <lineage>
        <taxon>Bacteria</taxon>
        <taxon>Bacillati</taxon>
        <taxon>Bacillota</taxon>
        <taxon>Bacilli</taxon>
        <taxon>Bacillales</taxon>
        <taxon>Bacillaceae</taxon>
        <taxon>Pelagirhabdus</taxon>
    </lineage>
</organism>
<name>A0A1G6GFY8_9BACI</name>
<sequence length="81" mass="9666">MIKQKCHFIIEHMYEDHDFNEQVAVLFNPIGLYTITIPSRHLQTVKHIDDQLIVTELTNAYLIPSQTVKEKKDEWRKRNDS</sequence>
<dbReference type="EMBL" id="FMYI01000001">
    <property type="protein sequence ID" value="SDB80928.1"/>
    <property type="molecule type" value="Genomic_DNA"/>
</dbReference>
<protein>
    <submittedName>
        <fullName evidence="1">Uncharacterized protein</fullName>
    </submittedName>
</protein>
<gene>
    <name evidence="1" type="ORF">SAMN05421734_10121</name>
</gene>